<name>A0A3E1Q9V9_9FLAO</name>
<protein>
    <recommendedName>
        <fullName evidence="4">Tetratricopeptide repeat protein</fullName>
    </recommendedName>
</protein>
<evidence type="ECO:0000313" key="2">
    <source>
        <dbReference type="EMBL" id="RFN58916.1"/>
    </source>
</evidence>
<gene>
    <name evidence="2" type="ORF">DZ858_02205</name>
</gene>
<comment type="caution">
    <text evidence="2">The sequence shown here is derived from an EMBL/GenBank/DDBJ whole genome shotgun (WGS) entry which is preliminary data.</text>
</comment>
<sequence length="236" mass="27504">MNKEELIAHYFNGQISKDDFLQLKTLLEEDSEFKKEFYAQLEVQQTISGEKSAPLKERLKKLDQESAPKTKWYFYAAAIVILIAIGSFFYNTQPDYQDLYAKNFEAYPNVIAPTVRGNETPKKDKMELTFHYYDNKEYAKAAELFKTLYKETNEDYAFFYQSVSLMAAGETNKAIIALEQHNWNEPIDYQTITQWYVGLGYLKLENKEKAKLHLKKVTVSGKPLAKQAKEILQKIE</sequence>
<dbReference type="Gene3D" id="1.25.40.10">
    <property type="entry name" value="Tetratricopeptide repeat domain"/>
    <property type="match status" value="1"/>
</dbReference>
<dbReference type="InterPro" id="IPR011990">
    <property type="entry name" value="TPR-like_helical_dom_sf"/>
</dbReference>
<dbReference type="Proteomes" id="UP000261082">
    <property type="component" value="Unassembled WGS sequence"/>
</dbReference>
<organism evidence="2 3">
    <name type="scientific">Marixanthomonas ophiurae</name>
    <dbReference type="NCBI Taxonomy" id="387659"/>
    <lineage>
        <taxon>Bacteria</taxon>
        <taxon>Pseudomonadati</taxon>
        <taxon>Bacteroidota</taxon>
        <taxon>Flavobacteriia</taxon>
        <taxon>Flavobacteriales</taxon>
        <taxon>Flavobacteriaceae</taxon>
        <taxon>Marixanthomonas</taxon>
    </lineage>
</organism>
<proteinExistence type="predicted"/>
<dbReference type="EMBL" id="QVID01000001">
    <property type="protein sequence ID" value="RFN58916.1"/>
    <property type="molecule type" value="Genomic_DNA"/>
</dbReference>
<dbReference type="AlphaFoldDB" id="A0A3E1Q9V9"/>
<accession>A0A3E1Q9V9</accession>
<keyword evidence="1" id="KW-0812">Transmembrane</keyword>
<dbReference type="OrthoDB" id="979271at2"/>
<feature type="transmembrane region" description="Helical" evidence="1">
    <location>
        <begin position="72"/>
        <end position="90"/>
    </location>
</feature>
<dbReference type="RefSeq" id="WP_117157939.1">
    <property type="nucleotide sequence ID" value="NZ_QVID01000001.1"/>
</dbReference>
<reference evidence="2 3" key="1">
    <citation type="journal article" date="2007" name="Int. J. Syst. Evol. Microbiol.">
        <title>Marixanthomonas ophiurae gen. nov., sp. nov., a marine bacterium of the family Flavobacteriaceae isolated from a deep-sea brittle star.</title>
        <authorList>
            <person name="Romanenko L.A."/>
            <person name="Uchino M."/>
            <person name="Frolova G.M."/>
            <person name="Mikhailov V.V."/>
        </authorList>
    </citation>
    <scope>NUCLEOTIDE SEQUENCE [LARGE SCALE GENOMIC DNA]</scope>
    <source>
        <strain evidence="2 3">KMM 3046</strain>
    </source>
</reference>
<keyword evidence="1" id="KW-1133">Transmembrane helix</keyword>
<keyword evidence="3" id="KW-1185">Reference proteome</keyword>
<evidence type="ECO:0000256" key="1">
    <source>
        <dbReference type="SAM" id="Phobius"/>
    </source>
</evidence>
<keyword evidence="1" id="KW-0472">Membrane</keyword>
<evidence type="ECO:0008006" key="4">
    <source>
        <dbReference type="Google" id="ProtNLM"/>
    </source>
</evidence>
<dbReference type="SUPFAM" id="SSF48452">
    <property type="entry name" value="TPR-like"/>
    <property type="match status" value="1"/>
</dbReference>
<evidence type="ECO:0000313" key="3">
    <source>
        <dbReference type="Proteomes" id="UP000261082"/>
    </source>
</evidence>